<dbReference type="Gene3D" id="1.20.1440.100">
    <property type="entry name" value="SG protein - dephosphorylation function"/>
    <property type="match status" value="1"/>
</dbReference>
<gene>
    <name evidence="6" type="ORF">CDES_01570</name>
</gene>
<proteinExistence type="inferred from homology"/>
<dbReference type="GO" id="GO:0046872">
    <property type="term" value="F:metal ion binding"/>
    <property type="evidence" value="ECO:0007669"/>
    <property type="project" value="UniProtKB-KW"/>
</dbReference>
<organism evidence="6 7">
    <name type="scientific">Corynebacterium deserti GIMN1.010</name>
    <dbReference type="NCBI Taxonomy" id="931089"/>
    <lineage>
        <taxon>Bacteria</taxon>
        <taxon>Bacillati</taxon>
        <taxon>Actinomycetota</taxon>
        <taxon>Actinomycetes</taxon>
        <taxon>Mycobacteriales</taxon>
        <taxon>Corynebacteriaceae</taxon>
        <taxon>Corynebacterium</taxon>
    </lineage>
</organism>
<dbReference type="EMBL" id="CP009220">
    <property type="protein sequence ID" value="ALC04785.1"/>
    <property type="molecule type" value="Genomic_DNA"/>
</dbReference>
<dbReference type="NCBIfam" id="TIGR01490">
    <property type="entry name" value="HAD-SF-IB-hyp1"/>
    <property type="match status" value="1"/>
</dbReference>
<dbReference type="InterPro" id="IPR036412">
    <property type="entry name" value="HAD-like_sf"/>
</dbReference>
<dbReference type="SUPFAM" id="SSF56784">
    <property type="entry name" value="HAD-like"/>
    <property type="match status" value="1"/>
</dbReference>
<dbReference type="Gene3D" id="3.40.50.1000">
    <property type="entry name" value="HAD superfamily/HAD-like"/>
    <property type="match status" value="1"/>
</dbReference>
<dbReference type="KEGG" id="cdx:CDES_01570"/>
<comment type="similarity">
    <text evidence="1">Belongs to the HAD-like hydrolase superfamily. SerB family.</text>
</comment>
<protein>
    <submittedName>
        <fullName evidence="6">Phosphoserine phosphatase</fullName>
        <ecNumber evidence="6">3.1.3.3</ecNumber>
    </submittedName>
</protein>
<dbReference type="Pfam" id="PF12710">
    <property type="entry name" value="HAD"/>
    <property type="match status" value="1"/>
</dbReference>
<name>A0A0M4CJY2_9CORY</name>
<keyword evidence="5" id="KW-0812">Transmembrane</keyword>
<dbReference type="GO" id="GO:0016787">
    <property type="term" value="F:hydrolase activity"/>
    <property type="evidence" value="ECO:0007669"/>
    <property type="project" value="UniProtKB-KW"/>
</dbReference>
<keyword evidence="5" id="KW-0472">Membrane</keyword>
<feature type="transmembrane region" description="Helical" evidence="5">
    <location>
        <begin position="339"/>
        <end position="360"/>
    </location>
</feature>
<dbReference type="CDD" id="cd02612">
    <property type="entry name" value="HAD_PGPPase"/>
    <property type="match status" value="1"/>
</dbReference>
<evidence type="ECO:0000313" key="7">
    <source>
        <dbReference type="Proteomes" id="UP000068067"/>
    </source>
</evidence>
<evidence type="ECO:0000256" key="5">
    <source>
        <dbReference type="SAM" id="Phobius"/>
    </source>
</evidence>
<dbReference type="PATRIC" id="fig|931089.4.peg.316"/>
<evidence type="ECO:0000256" key="3">
    <source>
        <dbReference type="ARBA" id="ARBA00022801"/>
    </source>
</evidence>
<reference evidence="6 7" key="1">
    <citation type="submission" date="2014-08" db="EMBL/GenBank/DDBJ databases">
        <title>Complete genome sequence of Corynebacterium deserti GIMN1.010 (=DSM 45689), isolated from desert sand in western China.</title>
        <authorList>
            <person name="Ruckert C."/>
            <person name="Albersmeier A."/>
            <person name="Kalinowski J."/>
        </authorList>
    </citation>
    <scope>NUCLEOTIDE SEQUENCE [LARGE SCALE GENOMIC DNA]</scope>
    <source>
        <strain evidence="6 7">GIMN1.010</strain>
    </source>
</reference>
<evidence type="ECO:0000256" key="4">
    <source>
        <dbReference type="ARBA" id="ARBA00022842"/>
    </source>
</evidence>
<keyword evidence="3 6" id="KW-0378">Hydrolase</keyword>
<accession>A0A0M4CJY2</accession>
<dbReference type="NCBIfam" id="TIGR01488">
    <property type="entry name" value="HAD-SF-IB"/>
    <property type="match status" value="1"/>
</dbReference>
<dbReference type="STRING" id="931089.CDES_01570"/>
<dbReference type="PANTHER" id="PTHR43344:SF13">
    <property type="entry name" value="PHOSPHATASE RV3661-RELATED"/>
    <property type="match status" value="1"/>
</dbReference>
<keyword evidence="4" id="KW-0460">Magnesium</keyword>
<sequence>MPGQATLYIGALHLKLWHIKRDKTTSNPIIYSNNVLHKSTAHPETNTTPLAHSKRPPANHISPISHTGFVFPLGKSIKRARLCCVNQPDQPLPPQGISQGTHAATPKKVAAFFDLDKTIIAMSSTYAYGREFMNSGLISPVEALQLSLAQATYMFAGHTSEQMDNTRDQLTAMIRGWDVMQVSSIAEDTMQTVVTPTIYAEARELIEHHQELGHDVIIVSASVKELVEPIAAELGVAKTVTTVLESQDGRYTGEVLFYCKGEAKSKAIVELAHENNYDLDASFAYSDSFTDLPMLETVGNPTAVNPDRPLKKTALERGWKIMSFKNPEPLFQLPSTRDVGIGTGVVAGIAVVAAGSIWWVRRARRGTA</sequence>
<keyword evidence="7" id="KW-1185">Reference proteome</keyword>
<dbReference type="InterPro" id="IPR006385">
    <property type="entry name" value="HAD_hydro_SerB1"/>
</dbReference>
<dbReference type="PANTHER" id="PTHR43344">
    <property type="entry name" value="PHOSPHOSERINE PHOSPHATASE"/>
    <property type="match status" value="1"/>
</dbReference>
<evidence type="ECO:0000256" key="2">
    <source>
        <dbReference type="ARBA" id="ARBA00022723"/>
    </source>
</evidence>
<evidence type="ECO:0000313" key="6">
    <source>
        <dbReference type="EMBL" id="ALC04785.1"/>
    </source>
</evidence>
<dbReference type="InterPro" id="IPR050582">
    <property type="entry name" value="HAD-like_SerB"/>
</dbReference>
<keyword evidence="5" id="KW-1133">Transmembrane helix</keyword>
<dbReference type="FunFam" id="3.40.50.1000:FF:000025">
    <property type="entry name" value="HAD hydrolase, family IB"/>
    <property type="match status" value="1"/>
</dbReference>
<dbReference type="InterPro" id="IPR023214">
    <property type="entry name" value="HAD_sf"/>
</dbReference>
<evidence type="ECO:0000256" key="1">
    <source>
        <dbReference type="ARBA" id="ARBA00009184"/>
    </source>
</evidence>
<dbReference type="EC" id="3.1.3.3" evidence="6"/>
<keyword evidence="2" id="KW-0479">Metal-binding</keyword>
<dbReference type="AlphaFoldDB" id="A0A0M4CJY2"/>
<dbReference type="Proteomes" id="UP000068067">
    <property type="component" value="Chromosome"/>
</dbReference>